<gene>
    <name evidence="2" type="ORF">SAMN05443432_1095</name>
</gene>
<evidence type="ECO:0000313" key="3">
    <source>
        <dbReference type="Proteomes" id="UP000322545"/>
    </source>
</evidence>
<keyword evidence="3" id="KW-1185">Reference proteome</keyword>
<feature type="compositionally biased region" description="Basic and acidic residues" evidence="1">
    <location>
        <begin position="1"/>
        <end position="21"/>
    </location>
</feature>
<feature type="compositionally biased region" description="Basic and acidic residues" evidence="1">
    <location>
        <begin position="119"/>
        <end position="135"/>
    </location>
</feature>
<organism evidence="2 3">
    <name type="scientific">Roseovarius litoreus</name>
    <dbReference type="NCBI Taxonomy" id="1155722"/>
    <lineage>
        <taxon>Bacteria</taxon>
        <taxon>Pseudomonadati</taxon>
        <taxon>Pseudomonadota</taxon>
        <taxon>Alphaproteobacteria</taxon>
        <taxon>Rhodobacterales</taxon>
        <taxon>Roseobacteraceae</taxon>
        <taxon>Roseovarius</taxon>
    </lineage>
</organism>
<feature type="region of interest" description="Disordered" evidence="1">
    <location>
        <begin position="189"/>
        <end position="215"/>
    </location>
</feature>
<proteinExistence type="predicted"/>
<dbReference type="AlphaFoldDB" id="A0A1M7JMW8"/>
<evidence type="ECO:0000313" key="2">
    <source>
        <dbReference type="EMBL" id="SHM54358.1"/>
    </source>
</evidence>
<dbReference type="EMBL" id="FRCB01000009">
    <property type="protein sequence ID" value="SHM54358.1"/>
    <property type="molecule type" value="Genomic_DNA"/>
</dbReference>
<name>A0A1M7JMW8_9RHOB</name>
<feature type="region of interest" description="Disordered" evidence="1">
    <location>
        <begin position="1"/>
        <end position="51"/>
    </location>
</feature>
<accession>A0A1M7JMW8</accession>
<sequence length="229" mass="26603">MPDPEREDRHRHPCRAQDRRLVGLSDQGQTRPLDRAPRDQPYLAPTGQPAWEPTEQVNWRLIRQPDLRPTPQIGRTYLPWSGALGRVDWSRSARSVDQPRAQAFARHETRPSLAGHSGLFRDHVAGRDPRAKARHPLDRQPRTLRYPALSGFRGCPVRAAWTHPRPAGRCRQLVLHQPKHPRSWRRTIPRKRPENWHVPRRRTKARSSRDLGAVVAQQPVWTRYQAESS</sequence>
<protein>
    <submittedName>
        <fullName evidence="2">Uncharacterized protein</fullName>
    </submittedName>
</protein>
<dbReference type="Proteomes" id="UP000322545">
    <property type="component" value="Unassembled WGS sequence"/>
</dbReference>
<reference evidence="2 3" key="1">
    <citation type="submission" date="2016-11" db="EMBL/GenBank/DDBJ databases">
        <authorList>
            <person name="Varghese N."/>
            <person name="Submissions S."/>
        </authorList>
    </citation>
    <scope>NUCLEOTIDE SEQUENCE [LARGE SCALE GENOMIC DNA]</scope>
    <source>
        <strain evidence="2 3">DSM 28249</strain>
    </source>
</reference>
<feature type="region of interest" description="Disordered" evidence="1">
    <location>
        <begin position="106"/>
        <end position="135"/>
    </location>
</feature>
<evidence type="ECO:0000256" key="1">
    <source>
        <dbReference type="SAM" id="MobiDB-lite"/>
    </source>
</evidence>